<dbReference type="Pfam" id="PF26175">
    <property type="entry name" value="HTH_FAR1"/>
    <property type="match status" value="1"/>
</dbReference>
<feature type="non-terminal residue" evidence="5">
    <location>
        <position position="581"/>
    </location>
</feature>
<feature type="region of interest" description="Disordered" evidence="1">
    <location>
        <begin position="44"/>
        <end position="91"/>
    </location>
</feature>
<feature type="domain" description="FAR1-related sequence 11-like HTH-like" evidence="4">
    <location>
        <begin position="229"/>
        <end position="278"/>
    </location>
</feature>
<reference evidence="5 6" key="2">
    <citation type="journal article" date="2017" name="Front. Plant Sci.">
        <title>Gene Classification and Mining of Molecular Markers Useful in Red Clover (Trifolium pratense) Breeding.</title>
        <authorList>
            <person name="Istvanek J."/>
            <person name="Dluhosova J."/>
            <person name="Dluhos P."/>
            <person name="Patkova L."/>
            <person name="Nedelnik J."/>
            <person name="Repkova J."/>
        </authorList>
    </citation>
    <scope>NUCLEOTIDE SEQUENCE [LARGE SCALE GENOMIC DNA]</scope>
    <source>
        <strain evidence="6">cv. Tatra</strain>
        <tissue evidence="5">Young leaves</tissue>
    </source>
</reference>
<dbReference type="ExpressionAtlas" id="A0A2K3LXK3">
    <property type="expression patterns" value="baseline"/>
</dbReference>
<comment type="caution">
    <text evidence="5">The sequence shown here is derived from an EMBL/GenBank/DDBJ whole genome shotgun (WGS) entry which is preliminary data.</text>
</comment>
<dbReference type="PANTHER" id="PTHR47718:SF15">
    <property type="entry name" value="PROTEIN FAR1-RELATED SEQUENCE 5-LIKE"/>
    <property type="match status" value="1"/>
</dbReference>
<gene>
    <name evidence="5" type="ORF">L195_g039304</name>
</gene>
<dbReference type="InterPro" id="IPR058778">
    <property type="entry name" value="HTH_FAR1-11-like"/>
</dbReference>
<dbReference type="EMBL" id="ASHM01043749">
    <property type="protein sequence ID" value="PNX83264.1"/>
    <property type="molecule type" value="Genomic_DNA"/>
</dbReference>
<dbReference type="Proteomes" id="UP000236291">
    <property type="component" value="Unassembled WGS sequence"/>
</dbReference>
<dbReference type="InterPro" id="IPR004330">
    <property type="entry name" value="FAR1_DNA_bnd_dom"/>
</dbReference>
<feature type="compositionally biased region" description="Acidic residues" evidence="1">
    <location>
        <begin position="68"/>
        <end position="91"/>
    </location>
</feature>
<protein>
    <submittedName>
        <fullName evidence="5">Uncharacterized protein</fullName>
    </submittedName>
</protein>
<feature type="domain" description="MULE transposase" evidence="3">
    <location>
        <begin position="339"/>
        <end position="433"/>
    </location>
</feature>
<organism evidence="5 6">
    <name type="scientific">Trifolium pratense</name>
    <name type="common">Red clover</name>
    <dbReference type="NCBI Taxonomy" id="57577"/>
    <lineage>
        <taxon>Eukaryota</taxon>
        <taxon>Viridiplantae</taxon>
        <taxon>Streptophyta</taxon>
        <taxon>Embryophyta</taxon>
        <taxon>Tracheophyta</taxon>
        <taxon>Spermatophyta</taxon>
        <taxon>Magnoliopsida</taxon>
        <taxon>eudicotyledons</taxon>
        <taxon>Gunneridae</taxon>
        <taxon>Pentapetalae</taxon>
        <taxon>rosids</taxon>
        <taxon>fabids</taxon>
        <taxon>Fabales</taxon>
        <taxon>Fabaceae</taxon>
        <taxon>Papilionoideae</taxon>
        <taxon>50 kb inversion clade</taxon>
        <taxon>NPAAA clade</taxon>
        <taxon>Hologalegina</taxon>
        <taxon>IRL clade</taxon>
        <taxon>Trifolieae</taxon>
        <taxon>Trifolium</taxon>
    </lineage>
</organism>
<proteinExistence type="predicted"/>
<evidence type="ECO:0000313" key="6">
    <source>
        <dbReference type="Proteomes" id="UP000236291"/>
    </source>
</evidence>
<sequence>GRKLLTLKMTSRAISLSEYAAEVQVVKFTMVDYDESVDVDSNEFRSTNGHASDDEDATYSVSNVYDSSYDDDDTDNDHDDDDAGNDHDFDDDAVVGDRAVRINSMTSDEIRAMEFSSIDEAYEFYYEYGKCKGFSIRKSDDKKKGPEGSKIITMKQFVCSRHGLRDKKHICKLNRKREHRRLTRTNCTARLRVTYKAKKGRFVVSIFEETHNHELTPARYVHLHPVYRQISEADRAQIDGLQSHGIRTCHIMGYMVAQKGGYGGVGFTKKDLYNYFDKKMRDVIKDGDVAASLNYLNVKSSTDPMLYAEYAADSSNGRMKSLFWADGISRADYFCFGDVVAFDTTYHKNKYNYPLVIFSGCNHHSQTIIFGAALVSDETTETYKWVLNCFLECMENKHPKAVVTDGDGAMREAIKQVFPDATHRLCAWHLNRNAGENVKNSGFLEGFKKAMYSNFSKDEFEEYWSELIKENELEGHPWVTKTYENKSLWATAYLRDKFFGRIRTTSQCEAVNAIINSYVRKKCSIFEFMHNFEQALRGKLDYLNMVDVNGSVDSDMIELARFGAYCSVLTSFCKEASKKNG</sequence>
<dbReference type="Pfam" id="PF03101">
    <property type="entry name" value="FAR1"/>
    <property type="match status" value="1"/>
</dbReference>
<evidence type="ECO:0000259" key="3">
    <source>
        <dbReference type="Pfam" id="PF10551"/>
    </source>
</evidence>
<accession>A0A2K3LXK3</accession>
<dbReference type="AlphaFoldDB" id="A0A2K3LXK3"/>
<name>A0A2K3LXK3_TRIPR</name>
<dbReference type="STRING" id="57577.A0A2K3LXK3"/>
<reference evidence="5 6" key="1">
    <citation type="journal article" date="2014" name="Am. J. Bot.">
        <title>Genome assembly and annotation for red clover (Trifolium pratense; Fabaceae).</title>
        <authorList>
            <person name="Istvanek J."/>
            <person name="Jaros M."/>
            <person name="Krenek A."/>
            <person name="Repkova J."/>
        </authorList>
    </citation>
    <scope>NUCLEOTIDE SEQUENCE [LARGE SCALE GENOMIC DNA]</scope>
    <source>
        <strain evidence="6">cv. Tatra</strain>
        <tissue evidence="5">Young leaves</tissue>
    </source>
</reference>
<evidence type="ECO:0000313" key="5">
    <source>
        <dbReference type="EMBL" id="PNX83264.1"/>
    </source>
</evidence>
<feature type="domain" description="FAR1" evidence="2">
    <location>
        <begin position="123"/>
        <end position="217"/>
    </location>
</feature>
<dbReference type="InterPro" id="IPR018289">
    <property type="entry name" value="MULE_transposase_dom"/>
</dbReference>
<evidence type="ECO:0000259" key="4">
    <source>
        <dbReference type="Pfam" id="PF26175"/>
    </source>
</evidence>
<feature type="non-terminal residue" evidence="5">
    <location>
        <position position="1"/>
    </location>
</feature>
<evidence type="ECO:0000256" key="1">
    <source>
        <dbReference type="SAM" id="MobiDB-lite"/>
    </source>
</evidence>
<dbReference type="Pfam" id="PF10551">
    <property type="entry name" value="MULE"/>
    <property type="match status" value="1"/>
</dbReference>
<evidence type="ECO:0000259" key="2">
    <source>
        <dbReference type="Pfam" id="PF03101"/>
    </source>
</evidence>
<dbReference type="PANTHER" id="PTHR47718">
    <property type="entry name" value="OS01G0519700 PROTEIN"/>
    <property type="match status" value="1"/>
</dbReference>